<dbReference type="InterPro" id="IPR020846">
    <property type="entry name" value="MFS_dom"/>
</dbReference>
<evidence type="ECO:0000256" key="5">
    <source>
        <dbReference type="ARBA" id="ARBA00022989"/>
    </source>
</evidence>
<dbReference type="InterPro" id="IPR036259">
    <property type="entry name" value="MFS_trans_sf"/>
</dbReference>
<feature type="transmembrane region" description="Helical" evidence="7">
    <location>
        <begin position="336"/>
        <end position="360"/>
    </location>
</feature>
<proteinExistence type="predicted"/>
<dbReference type="KEGG" id="bct:GEM_5808"/>
<evidence type="ECO:0000313" key="10">
    <source>
        <dbReference type="Proteomes" id="UP000032866"/>
    </source>
</evidence>
<keyword evidence="4 7" id="KW-0812">Transmembrane</keyword>
<name>A0A9W3KB37_BURCE</name>
<sequence>MVSNFQSSETQASPALVSTASMVGTIMEWYDFFLYGFTAALVFGHLFFPAYSSIAGTLASFATLAVGFVARPLGGVLFGHFGDRIGRKTMLVTTLTFMGGSTFAIGLLPTYETIGIWAPILLTSCRFLQGIALGGEWGGAVLMAVEYAPADRRGFFGSIVQMGSTIGLALSTAVLFGASYFLSKSAFISWGWRVPFLVSIIMMLSGLYIRLKVTETPAFRRVQAAGKIAKFPVVEVLRDHPSVVVYTAFIYLGAITVPFYTVWVFLTYYSTSILKLDRSMVLLGVVLVNVLLTFGIIAAGALSDRIGKKPIFLVGFLFLAAVAFPFFRIVDQAEIKWVWLAMLVMGGPLWAMWGAMPAYFTELFPEQLRYTGISLGSQVATIIGGLVPLFATAVLPKFGTWPISMLVIVSEVLGLAGLVALSRRKANRSNDRAANANAV</sequence>
<dbReference type="EMBL" id="CP003775">
    <property type="protein sequence ID" value="AFQ52192.1"/>
    <property type="molecule type" value="Genomic_DNA"/>
</dbReference>
<comment type="subcellular location">
    <subcellularLocation>
        <location evidence="1">Cell membrane</location>
        <topology evidence="1">Multi-pass membrane protein</topology>
    </subcellularLocation>
</comment>
<keyword evidence="2" id="KW-0813">Transport</keyword>
<feature type="transmembrane region" description="Helical" evidence="7">
    <location>
        <begin position="32"/>
        <end position="52"/>
    </location>
</feature>
<dbReference type="AlphaFoldDB" id="A0A9W3KB37"/>
<feature type="transmembrane region" description="Helical" evidence="7">
    <location>
        <begin position="58"/>
        <end position="78"/>
    </location>
</feature>
<evidence type="ECO:0000256" key="1">
    <source>
        <dbReference type="ARBA" id="ARBA00004651"/>
    </source>
</evidence>
<feature type="transmembrane region" description="Helical" evidence="7">
    <location>
        <begin position="90"/>
        <end position="108"/>
    </location>
</feature>
<keyword evidence="5 7" id="KW-1133">Transmembrane helix</keyword>
<feature type="transmembrane region" description="Helical" evidence="7">
    <location>
        <begin position="311"/>
        <end position="330"/>
    </location>
</feature>
<feature type="transmembrane region" description="Helical" evidence="7">
    <location>
        <begin position="155"/>
        <end position="178"/>
    </location>
</feature>
<dbReference type="SUPFAM" id="SSF103473">
    <property type="entry name" value="MFS general substrate transporter"/>
    <property type="match status" value="1"/>
</dbReference>
<dbReference type="InterPro" id="IPR011701">
    <property type="entry name" value="MFS"/>
</dbReference>
<evidence type="ECO:0000256" key="4">
    <source>
        <dbReference type="ARBA" id="ARBA00022692"/>
    </source>
</evidence>
<feature type="transmembrane region" description="Helical" evidence="7">
    <location>
        <begin position="280"/>
        <end position="299"/>
    </location>
</feature>
<dbReference type="PROSITE" id="PS50850">
    <property type="entry name" value="MFS"/>
    <property type="match status" value="1"/>
</dbReference>
<dbReference type="PANTHER" id="PTHR43045">
    <property type="entry name" value="SHIKIMATE TRANSPORTER"/>
    <property type="match status" value="1"/>
</dbReference>
<accession>A0A9W3KB37</accession>
<dbReference type="FunFam" id="1.20.1250.20:FF:000001">
    <property type="entry name" value="Dicarboxylate MFS transporter"/>
    <property type="match status" value="1"/>
</dbReference>
<keyword evidence="3" id="KW-1003">Cell membrane</keyword>
<evidence type="ECO:0000256" key="6">
    <source>
        <dbReference type="ARBA" id="ARBA00023136"/>
    </source>
</evidence>
<evidence type="ECO:0000256" key="2">
    <source>
        <dbReference type="ARBA" id="ARBA00022448"/>
    </source>
</evidence>
<feature type="transmembrane region" description="Helical" evidence="7">
    <location>
        <begin position="190"/>
        <end position="211"/>
    </location>
</feature>
<reference evidence="9 10" key="1">
    <citation type="journal article" date="2012" name="J. Bacteriol.">
        <title>Complete Genome Sequence of Burkholderia sp. Strain GG4, a Betaproteobacterium That Reduces 3-Oxo-N-Acylhomoserine Lactones and Produces Different N-Acylhomoserine Lactones.</title>
        <authorList>
            <person name="Hong K.W."/>
            <person name="Koh C.L."/>
            <person name="Sam C.K."/>
            <person name="Yin W.F."/>
            <person name="Chan K.G."/>
        </authorList>
    </citation>
    <scope>NUCLEOTIDE SEQUENCE [LARGE SCALE GENOMIC DNA]</scope>
    <source>
        <strain evidence="9 10">GG4</strain>
    </source>
</reference>
<evidence type="ECO:0000259" key="8">
    <source>
        <dbReference type="PROSITE" id="PS50850"/>
    </source>
</evidence>
<dbReference type="GO" id="GO:0005886">
    <property type="term" value="C:plasma membrane"/>
    <property type="evidence" value="ECO:0007669"/>
    <property type="project" value="UniProtKB-SubCell"/>
</dbReference>
<dbReference type="PANTHER" id="PTHR43045:SF1">
    <property type="entry name" value="SHIKIMATE TRANSPORTER"/>
    <property type="match status" value="1"/>
</dbReference>
<dbReference type="RefSeq" id="WP_014900945.1">
    <property type="nucleotide sequence ID" value="NC_018514.1"/>
</dbReference>
<dbReference type="Gene3D" id="1.20.1250.20">
    <property type="entry name" value="MFS general substrate transporter like domains"/>
    <property type="match status" value="1"/>
</dbReference>
<feature type="transmembrane region" description="Helical" evidence="7">
    <location>
        <begin position="401"/>
        <end position="422"/>
    </location>
</feature>
<evidence type="ECO:0000313" key="9">
    <source>
        <dbReference type="EMBL" id="AFQ52192.1"/>
    </source>
</evidence>
<dbReference type="CDD" id="cd17369">
    <property type="entry name" value="MFS_ShiA_like"/>
    <property type="match status" value="1"/>
</dbReference>
<keyword evidence="6 7" id="KW-0472">Membrane</keyword>
<dbReference type="Proteomes" id="UP000032866">
    <property type="component" value="Chromosome 2"/>
</dbReference>
<dbReference type="Pfam" id="PF07690">
    <property type="entry name" value="MFS_1"/>
    <property type="match status" value="1"/>
</dbReference>
<organism evidence="9 10">
    <name type="scientific">Burkholderia cepacia GG4</name>
    <dbReference type="NCBI Taxonomy" id="1009846"/>
    <lineage>
        <taxon>Bacteria</taxon>
        <taxon>Pseudomonadati</taxon>
        <taxon>Pseudomonadota</taxon>
        <taxon>Betaproteobacteria</taxon>
        <taxon>Burkholderiales</taxon>
        <taxon>Burkholderiaceae</taxon>
        <taxon>Burkholderia</taxon>
        <taxon>Burkholderia cepacia complex</taxon>
    </lineage>
</organism>
<evidence type="ECO:0000256" key="7">
    <source>
        <dbReference type="SAM" id="Phobius"/>
    </source>
</evidence>
<dbReference type="GO" id="GO:0022857">
    <property type="term" value="F:transmembrane transporter activity"/>
    <property type="evidence" value="ECO:0007669"/>
    <property type="project" value="InterPro"/>
</dbReference>
<gene>
    <name evidence="9" type="ORF">GEM_5808</name>
</gene>
<evidence type="ECO:0000256" key="3">
    <source>
        <dbReference type="ARBA" id="ARBA00022475"/>
    </source>
</evidence>
<feature type="domain" description="Major facilitator superfamily (MFS) profile" evidence="8">
    <location>
        <begin position="17"/>
        <end position="428"/>
    </location>
</feature>
<feature type="transmembrane region" description="Helical" evidence="7">
    <location>
        <begin position="372"/>
        <end position="395"/>
    </location>
</feature>
<feature type="transmembrane region" description="Helical" evidence="7">
    <location>
        <begin position="243"/>
        <end position="268"/>
    </location>
</feature>
<protein>
    <submittedName>
        <fullName evidence="9">Major facilitator transporter</fullName>
    </submittedName>
</protein>